<dbReference type="Proteomes" id="UP001557470">
    <property type="component" value="Unassembled WGS sequence"/>
</dbReference>
<feature type="region of interest" description="Disordered" evidence="15">
    <location>
        <begin position="675"/>
        <end position="696"/>
    </location>
</feature>
<gene>
    <name evidence="19" type="ORF">UPYG_G00333800</name>
</gene>
<dbReference type="Pfam" id="PF00999">
    <property type="entry name" value="Na_H_Exchanger"/>
    <property type="match status" value="1"/>
</dbReference>
<feature type="domain" description="Sodium/hydrogen exchanger regulatory region" evidence="18">
    <location>
        <begin position="563"/>
        <end position="658"/>
    </location>
</feature>
<feature type="transmembrane region" description="Helical" evidence="16">
    <location>
        <begin position="448"/>
        <end position="473"/>
    </location>
</feature>
<dbReference type="PRINTS" id="PR01084">
    <property type="entry name" value="NAHEXCHNGR"/>
</dbReference>
<dbReference type="PANTHER" id="PTHR10110:SF192">
    <property type="entry name" value="SODIUM_HYDROGEN EXCHANGER"/>
    <property type="match status" value="1"/>
</dbReference>
<feature type="transmembrane region" description="Helical" evidence="16">
    <location>
        <begin position="377"/>
        <end position="403"/>
    </location>
</feature>
<feature type="compositionally biased region" description="Acidic residues" evidence="15">
    <location>
        <begin position="745"/>
        <end position="755"/>
    </location>
</feature>
<evidence type="ECO:0000313" key="20">
    <source>
        <dbReference type="Proteomes" id="UP001557470"/>
    </source>
</evidence>
<evidence type="ECO:0000256" key="11">
    <source>
        <dbReference type="ARBA" id="ARBA00023136"/>
    </source>
</evidence>
<keyword evidence="7 14" id="KW-0812">Transmembrane</keyword>
<keyword evidence="13 14" id="KW-0739">Sodium transport</keyword>
<dbReference type="InterPro" id="IPR004709">
    <property type="entry name" value="NaH_exchanger"/>
</dbReference>
<feature type="transmembrane region" description="Helical" evidence="16">
    <location>
        <begin position="155"/>
        <end position="178"/>
    </location>
</feature>
<organism evidence="19 20">
    <name type="scientific">Umbra pygmaea</name>
    <name type="common">Eastern mudminnow</name>
    <dbReference type="NCBI Taxonomy" id="75934"/>
    <lineage>
        <taxon>Eukaryota</taxon>
        <taxon>Metazoa</taxon>
        <taxon>Chordata</taxon>
        <taxon>Craniata</taxon>
        <taxon>Vertebrata</taxon>
        <taxon>Euteleostomi</taxon>
        <taxon>Actinopterygii</taxon>
        <taxon>Neopterygii</taxon>
        <taxon>Teleostei</taxon>
        <taxon>Protacanthopterygii</taxon>
        <taxon>Esociformes</taxon>
        <taxon>Umbridae</taxon>
        <taxon>Umbra</taxon>
    </lineage>
</organism>
<evidence type="ECO:0000256" key="16">
    <source>
        <dbReference type="SAM" id="Phobius"/>
    </source>
</evidence>
<evidence type="ECO:0000256" key="9">
    <source>
        <dbReference type="ARBA" id="ARBA00023053"/>
    </source>
</evidence>
<keyword evidence="12" id="KW-0325">Glycoprotein</keyword>
<evidence type="ECO:0000256" key="13">
    <source>
        <dbReference type="ARBA" id="ARBA00023201"/>
    </source>
</evidence>
<feature type="transmembrane region" description="Helical" evidence="16">
    <location>
        <begin position="349"/>
        <end position="371"/>
    </location>
</feature>
<feature type="transmembrane region" description="Helical" evidence="16">
    <location>
        <begin position="126"/>
        <end position="143"/>
    </location>
</feature>
<dbReference type="Pfam" id="PF16644">
    <property type="entry name" value="NEXCaM_BD"/>
    <property type="match status" value="1"/>
</dbReference>
<keyword evidence="20" id="KW-1185">Reference proteome</keyword>
<evidence type="ECO:0000256" key="10">
    <source>
        <dbReference type="ARBA" id="ARBA00023065"/>
    </source>
</evidence>
<dbReference type="GO" id="GO:0016323">
    <property type="term" value="C:basolateral plasma membrane"/>
    <property type="evidence" value="ECO:0007669"/>
    <property type="project" value="UniProtKB-SubCell"/>
</dbReference>
<feature type="domain" description="Cation/H+ exchanger transmembrane" evidence="17">
    <location>
        <begin position="75"/>
        <end position="469"/>
    </location>
</feature>
<feature type="transmembrane region" description="Helical" evidence="16">
    <location>
        <begin position="71"/>
        <end position="88"/>
    </location>
</feature>
<evidence type="ECO:0000256" key="5">
    <source>
        <dbReference type="ARBA" id="ARBA00022475"/>
    </source>
</evidence>
<evidence type="ECO:0000256" key="1">
    <source>
        <dbReference type="ARBA" id="ARBA00004554"/>
    </source>
</evidence>
<dbReference type="InterPro" id="IPR006153">
    <property type="entry name" value="Cation/H_exchanger_TM"/>
</dbReference>
<comment type="subcellular location">
    <subcellularLocation>
        <location evidence="1">Basolateral cell membrane</location>
        <topology evidence="1">Multi-pass membrane protein</topology>
    </subcellularLocation>
</comment>
<keyword evidence="8 16" id="KW-1133">Transmembrane helix</keyword>
<dbReference type="GO" id="GO:0006814">
    <property type="term" value="P:sodium ion transport"/>
    <property type="evidence" value="ECO:0007669"/>
    <property type="project" value="UniProtKB-KW"/>
</dbReference>
<feature type="transmembrane region" description="Helical" evidence="16">
    <location>
        <begin position="255"/>
        <end position="285"/>
    </location>
</feature>
<comment type="caution">
    <text evidence="19">The sequence shown here is derived from an EMBL/GenBank/DDBJ whole genome shotgun (WGS) entry which is preliminary data.</text>
</comment>
<feature type="transmembrane region" description="Helical" evidence="16">
    <location>
        <begin position="190"/>
        <end position="211"/>
    </location>
</feature>
<evidence type="ECO:0000256" key="2">
    <source>
        <dbReference type="ARBA" id="ARBA00007367"/>
    </source>
</evidence>
<name>A0ABD0VWB0_UMBPY</name>
<evidence type="ECO:0000256" key="14">
    <source>
        <dbReference type="RuleBase" id="RU003722"/>
    </source>
</evidence>
<keyword evidence="10 14" id="KW-0406">Ion transport</keyword>
<dbReference type="Gene3D" id="6.10.140.1330">
    <property type="match status" value="1"/>
</dbReference>
<feature type="transmembrane region" description="Helical" evidence="16">
    <location>
        <begin position="223"/>
        <end position="243"/>
    </location>
</feature>
<dbReference type="InterPro" id="IPR032103">
    <property type="entry name" value="NHE_CaM-bd"/>
</dbReference>
<dbReference type="PRINTS" id="PR01085">
    <property type="entry name" value="NAHEXCHNGR1"/>
</dbReference>
<evidence type="ECO:0000256" key="6">
    <source>
        <dbReference type="ARBA" id="ARBA00022553"/>
    </source>
</evidence>
<evidence type="ECO:0000259" key="17">
    <source>
        <dbReference type="Pfam" id="PF00999"/>
    </source>
</evidence>
<dbReference type="PANTHER" id="PTHR10110">
    <property type="entry name" value="SODIUM/HYDROGEN EXCHANGER"/>
    <property type="match status" value="1"/>
</dbReference>
<evidence type="ECO:0000259" key="18">
    <source>
        <dbReference type="Pfam" id="PF16644"/>
    </source>
</evidence>
<feature type="compositionally biased region" description="Polar residues" evidence="15">
    <location>
        <begin position="675"/>
        <end position="695"/>
    </location>
</feature>
<dbReference type="InterPro" id="IPR018422">
    <property type="entry name" value="Cation/H_exchanger_CPA1"/>
</dbReference>
<keyword evidence="4 14" id="KW-0050">Antiport</keyword>
<dbReference type="GO" id="GO:0015297">
    <property type="term" value="F:antiporter activity"/>
    <property type="evidence" value="ECO:0007669"/>
    <property type="project" value="UniProtKB-KW"/>
</dbReference>
<dbReference type="InterPro" id="IPR001970">
    <property type="entry name" value="NHE-1-like"/>
</dbReference>
<dbReference type="EMBL" id="JAGEUA010000011">
    <property type="protein sequence ID" value="KAL0961949.1"/>
    <property type="molecule type" value="Genomic_DNA"/>
</dbReference>
<feature type="transmembrane region" description="Helical" evidence="16">
    <location>
        <begin position="6"/>
        <end position="25"/>
    </location>
</feature>
<evidence type="ECO:0000256" key="15">
    <source>
        <dbReference type="SAM" id="MobiDB-lite"/>
    </source>
</evidence>
<reference evidence="19 20" key="1">
    <citation type="submission" date="2024-06" db="EMBL/GenBank/DDBJ databases">
        <authorList>
            <person name="Pan Q."/>
            <person name="Wen M."/>
            <person name="Jouanno E."/>
            <person name="Zahm M."/>
            <person name="Klopp C."/>
            <person name="Cabau C."/>
            <person name="Louis A."/>
            <person name="Berthelot C."/>
            <person name="Parey E."/>
            <person name="Roest Crollius H."/>
            <person name="Montfort J."/>
            <person name="Robinson-Rechavi M."/>
            <person name="Bouchez O."/>
            <person name="Lampietro C."/>
            <person name="Lopez Roques C."/>
            <person name="Donnadieu C."/>
            <person name="Postlethwait J."/>
            <person name="Bobe J."/>
            <person name="Verreycken H."/>
            <person name="Guiguen Y."/>
        </authorList>
    </citation>
    <scope>NUCLEOTIDE SEQUENCE [LARGE SCALE GENOMIC DNA]</scope>
    <source>
        <strain evidence="19">Up_M1</strain>
        <tissue evidence="19">Testis</tissue>
    </source>
</reference>
<keyword evidence="5" id="KW-1003">Cell membrane</keyword>
<dbReference type="Gene3D" id="6.10.250.2020">
    <property type="match status" value="1"/>
</dbReference>
<feature type="region of interest" description="Disordered" evidence="15">
    <location>
        <begin position="734"/>
        <end position="755"/>
    </location>
</feature>
<keyword evidence="6" id="KW-0597">Phosphoprotein</keyword>
<dbReference type="Gene3D" id="6.10.250.1040">
    <property type="match status" value="1"/>
</dbReference>
<accession>A0ABD0VWB0</accession>
<sequence>MSELPYGFPCCRWSLHIIVLVVFVCNTLPIEASAAPVNPSRETDGSLETNITKAFPVIGIHYQHVRKPFEIALWILLALLMKLGFHILPHLSSVVPESCLLIVVGLLVGGFIKVIGENPPVLDDQLFFQYLLPPIILDAGYFLPIRPFTENMGTILMFAVIGTLWNIFFMGGTLYALCQIASGELIGIDLLACLLFGSIISAVDPVAVLAVFEEIHINELLHILVFGESLLNDAVTVVLYNLFDEFSMAGVVTVLDVFLGVVCFFVVSLGGVLVGVIFGFLAAFTSRFTSHTRVIEPLFVFLYSYMAYFFCEMFRLSGIMALIACGVVMRPYVEANISHKSHTTIKYFLKMWSSVSETLIFIFLGVSTVAGPHAWNWTFVVGTVVLCLVSRVMGVIGLTFIINKFRILKLTKKDQFIVAYGGLRGAIAFSLGYLLSKRHKMRDLFLTAIITVIFFTVFVQGMTIRPLVELLAVKRKKESKRSINEEIHSEFLDHLLRGVEDVCGHYGHYHWKDKLSRFNTSYVKRWLISGENFKEPELIAFYRKLELKQAIMMVESGQVSSSLPSTVSMQNIQPRAVPQVSKKQEEEIRRILRSNLQNNKQRLRSRSYSRHTLFEADEEDNISEVRLRKTKIDLDRRVSVMENRMSHYLTVPANRESPRMGVRRVRFESDNQVFSTDSFPTVHSGKPSNSSTPDTVSLEAGVTMRSNLKTDIQPRGYASDKQQGELDYQRLARCLSDPGPHNEKPEEEEDDIFMS</sequence>
<evidence type="ECO:0000256" key="4">
    <source>
        <dbReference type="ARBA" id="ARBA00022449"/>
    </source>
</evidence>
<comment type="similarity">
    <text evidence="2 14">Belongs to the monovalent cation:proton antiporter 1 (CPA1) transporter (TC 2.A.36) family.</text>
</comment>
<evidence type="ECO:0000256" key="12">
    <source>
        <dbReference type="ARBA" id="ARBA00023180"/>
    </source>
</evidence>
<evidence type="ECO:0000256" key="8">
    <source>
        <dbReference type="ARBA" id="ARBA00022989"/>
    </source>
</evidence>
<keyword evidence="11 16" id="KW-0472">Membrane</keyword>
<feature type="transmembrane region" description="Helical" evidence="16">
    <location>
        <begin position="415"/>
        <end position="436"/>
    </location>
</feature>
<feature type="transmembrane region" description="Helical" evidence="16">
    <location>
        <begin position="94"/>
        <end position="114"/>
    </location>
</feature>
<proteinExistence type="inferred from homology"/>
<keyword evidence="9" id="KW-0915">Sodium</keyword>
<evidence type="ECO:0000256" key="3">
    <source>
        <dbReference type="ARBA" id="ARBA00022448"/>
    </source>
</evidence>
<dbReference type="AlphaFoldDB" id="A0ABD0VWB0"/>
<evidence type="ECO:0000313" key="19">
    <source>
        <dbReference type="EMBL" id="KAL0961949.1"/>
    </source>
</evidence>
<dbReference type="NCBIfam" id="TIGR00840">
    <property type="entry name" value="b_cpa1"/>
    <property type="match status" value="1"/>
</dbReference>
<feature type="transmembrane region" description="Helical" evidence="16">
    <location>
        <begin position="305"/>
        <end position="328"/>
    </location>
</feature>
<keyword evidence="3 14" id="KW-0813">Transport</keyword>
<evidence type="ECO:0000256" key="7">
    <source>
        <dbReference type="ARBA" id="ARBA00022692"/>
    </source>
</evidence>
<protein>
    <recommendedName>
        <fullName evidence="14">Sodium/hydrogen exchanger</fullName>
    </recommendedName>
</protein>